<name>A0ABS1DIK6_9PROT</name>
<dbReference type="Proteomes" id="UP001296873">
    <property type="component" value="Unassembled WGS sequence"/>
</dbReference>
<sequence>MTGPPWKLPSDPAHRLEIAKGYPYDAPAQSYLFRDGRAHPLSDAGPADRSAAGLWTGRWAVLGHGSNRAPGQLARKFAHFAGAASEIPVTYVWLDGYDVVYSAHVTAYGAIASNLTYAPGCRVRVALTWLTAPQLARMHETEGAYAFGRLDGVRIQTEAGPDAAHTDIHMYLSDHGCLLHDGAPVGIESVRAEGRPHRALDQPRVQQLVRDKLARQLDVEDDLDSFILHAVADPNTRMHRIRALADHAQPSHVPHFEAV</sequence>
<keyword evidence="2" id="KW-1185">Reference proteome</keyword>
<reference evidence="1 2" key="1">
    <citation type="journal article" date="2020" name="Microorganisms">
        <title>Osmotic Adaptation and Compatible Solute Biosynthesis of Phototrophic Bacteria as Revealed from Genome Analyses.</title>
        <authorList>
            <person name="Imhoff J.F."/>
            <person name="Rahn T."/>
            <person name="Kunzel S."/>
            <person name="Keller A."/>
            <person name="Neulinger S.C."/>
        </authorList>
    </citation>
    <scope>NUCLEOTIDE SEQUENCE [LARGE SCALE GENOMIC DNA]</scope>
    <source>
        <strain evidence="1 2">DSM 9895</strain>
    </source>
</reference>
<dbReference type="EMBL" id="NRRL01000086">
    <property type="protein sequence ID" value="MBK1670299.1"/>
    <property type="molecule type" value="Genomic_DNA"/>
</dbReference>
<organism evidence="1 2">
    <name type="scientific">Rhodovibrio sodomensis</name>
    <dbReference type="NCBI Taxonomy" id="1088"/>
    <lineage>
        <taxon>Bacteria</taxon>
        <taxon>Pseudomonadati</taxon>
        <taxon>Pseudomonadota</taxon>
        <taxon>Alphaproteobacteria</taxon>
        <taxon>Rhodospirillales</taxon>
        <taxon>Rhodovibrionaceae</taxon>
        <taxon>Rhodovibrio</taxon>
    </lineage>
</organism>
<comment type="caution">
    <text evidence="1">The sequence shown here is derived from an EMBL/GenBank/DDBJ whole genome shotgun (WGS) entry which is preliminary data.</text>
</comment>
<protein>
    <submittedName>
        <fullName evidence="1">Uncharacterized protein</fullName>
    </submittedName>
</protein>
<proteinExistence type="predicted"/>
<evidence type="ECO:0000313" key="2">
    <source>
        <dbReference type="Proteomes" id="UP001296873"/>
    </source>
</evidence>
<dbReference type="RefSeq" id="WP_200342659.1">
    <property type="nucleotide sequence ID" value="NZ_NRRL01000086.1"/>
</dbReference>
<gene>
    <name evidence="1" type="ORF">CKO28_19935</name>
</gene>
<evidence type="ECO:0000313" key="1">
    <source>
        <dbReference type="EMBL" id="MBK1670299.1"/>
    </source>
</evidence>
<accession>A0ABS1DIK6</accession>